<evidence type="ECO:0000259" key="14">
    <source>
        <dbReference type="Pfam" id="PF13649"/>
    </source>
</evidence>
<feature type="compositionally biased region" description="Acidic residues" evidence="13">
    <location>
        <begin position="25"/>
        <end position="35"/>
    </location>
</feature>
<dbReference type="Proteomes" id="UP000027073">
    <property type="component" value="Unassembled WGS sequence"/>
</dbReference>
<dbReference type="Gene3D" id="3.40.50.150">
    <property type="entry name" value="Vaccinia Virus protein VP39"/>
    <property type="match status" value="1"/>
</dbReference>
<keyword evidence="9" id="KW-0862">Zinc</keyword>
<dbReference type="GO" id="GO:0005634">
    <property type="term" value="C:nucleus"/>
    <property type="evidence" value="ECO:0007669"/>
    <property type="project" value="TreeGrafter"/>
</dbReference>
<sequence length="564" mass="62314">MSIRLPPVHNSAAEDDGLSESSSSDQDETWDDWVDDSPPKPCRSLFDDSVFPSVDQTIAYDKTTHGFDLGGAFTKMVLDIHGRIRLINFIRKHKVSPKEVFTLTGKESFFSSDDYLIPVLEDDPLLQWQPDDWSDSEGEDEIGSDPIQVLEKKLAATQKQLEHYRIFAGSVLAGSPEASSSGSKPAQRDDDTHYFDSYAENDIHAVMIQDQVRTSTYASFILGHPALFKDAIVLDVGCGTGILSLFAARAGAKKVIAVDASDIAKKAEKIIKANGYSDDIQVIQGKVEDITLPDGITHVDIIVSEWMGYALLYESMLDSVLVARDRFLKSGEETGIMAPSQCQMMLALCDASEVRKDRVDFWGDIYGFDLSTMAEEVFDNAIIDVVGPESLLSEPYIVKDLSLSSISARQLSFASSFTLTSTAEKRTKLNSFVLYFDTFFNASGAPISPSTKVKVTKEQDPVVAEVWPVGGKPAPKRRQSLGKDKENVVSFSTGPQSIPTHWKQTIFLLREPVRIEEGSVVSGTFYCKKSENNSRSLDVEIHYCVQRDAESPIGETVVAMYKVE</sequence>
<evidence type="ECO:0000256" key="2">
    <source>
        <dbReference type="ARBA" id="ARBA00011925"/>
    </source>
</evidence>
<evidence type="ECO:0000259" key="15">
    <source>
        <dbReference type="Pfam" id="PF21137"/>
    </source>
</evidence>
<keyword evidence="5 12" id="KW-0808">Transferase</keyword>
<dbReference type="VEuPathDB" id="FungiDB:PLEOSDRAFT_1097473"/>
<dbReference type="Pfam" id="PF13649">
    <property type="entry name" value="Methyltransf_25"/>
    <property type="match status" value="1"/>
</dbReference>
<evidence type="ECO:0000259" key="16">
    <source>
        <dbReference type="Pfam" id="PF22528"/>
    </source>
</evidence>
<evidence type="ECO:0000256" key="5">
    <source>
        <dbReference type="ARBA" id="ARBA00022679"/>
    </source>
</evidence>
<keyword evidence="7" id="KW-0479">Metal-binding</keyword>
<evidence type="ECO:0000313" key="17">
    <source>
        <dbReference type="EMBL" id="KDQ25482.1"/>
    </source>
</evidence>
<evidence type="ECO:0000256" key="11">
    <source>
        <dbReference type="ARBA" id="ARBA00049303"/>
    </source>
</evidence>
<evidence type="ECO:0000313" key="18">
    <source>
        <dbReference type="Proteomes" id="UP000027073"/>
    </source>
</evidence>
<evidence type="ECO:0000256" key="3">
    <source>
        <dbReference type="ARBA" id="ARBA00022490"/>
    </source>
</evidence>
<keyword evidence="4 12" id="KW-0489">Methyltransferase</keyword>
<keyword evidence="3" id="KW-0963">Cytoplasm</keyword>
<feature type="domain" description="Protein arginine N-methyltransferase" evidence="16">
    <location>
        <begin position="343"/>
        <end position="452"/>
    </location>
</feature>
<dbReference type="CDD" id="cd02440">
    <property type="entry name" value="AdoMet_MTases"/>
    <property type="match status" value="1"/>
</dbReference>
<comment type="subcellular location">
    <subcellularLocation>
        <location evidence="1">Cytoplasm</location>
        <location evidence="1">Cytosol</location>
    </subcellularLocation>
</comment>
<comment type="catalytic activity">
    <reaction evidence="11">
        <text>L-arginyl-[protein] + S-adenosyl-L-methionine = N(omega)-methyl-L-arginyl-[protein] + S-adenosyl-L-homocysteine + H(+)</text>
        <dbReference type="Rhea" id="RHEA:48100"/>
        <dbReference type="Rhea" id="RHEA-COMP:10532"/>
        <dbReference type="Rhea" id="RHEA-COMP:11990"/>
        <dbReference type="ChEBI" id="CHEBI:15378"/>
        <dbReference type="ChEBI" id="CHEBI:29965"/>
        <dbReference type="ChEBI" id="CHEBI:57856"/>
        <dbReference type="ChEBI" id="CHEBI:59789"/>
        <dbReference type="ChEBI" id="CHEBI:65280"/>
    </reaction>
    <physiologicalReaction direction="left-to-right" evidence="11">
        <dbReference type="Rhea" id="RHEA:48101"/>
    </physiologicalReaction>
</comment>
<dbReference type="InterPro" id="IPR041698">
    <property type="entry name" value="Methyltransf_25"/>
</dbReference>
<dbReference type="InParanoid" id="A0A067NMY6"/>
<dbReference type="GO" id="GO:0035242">
    <property type="term" value="F:protein-arginine omega-N asymmetric methyltransferase activity"/>
    <property type="evidence" value="ECO:0007669"/>
    <property type="project" value="UniProtKB-EC"/>
</dbReference>
<dbReference type="InterPro" id="IPR049482">
    <property type="entry name" value="ANM3-like_C2H2_Zf"/>
</dbReference>
<dbReference type="InterPro" id="IPR055135">
    <property type="entry name" value="PRMT_dom"/>
</dbReference>
<dbReference type="GO" id="GO:0005829">
    <property type="term" value="C:cytosol"/>
    <property type="evidence" value="ECO:0007669"/>
    <property type="project" value="UniProtKB-SubCell"/>
</dbReference>
<dbReference type="OrthoDB" id="7848332at2759"/>
<keyword evidence="6 12" id="KW-0949">S-adenosyl-L-methionine</keyword>
<dbReference type="GO" id="GO:0032259">
    <property type="term" value="P:methylation"/>
    <property type="evidence" value="ECO:0007669"/>
    <property type="project" value="UniProtKB-KW"/>
</dbReference>
<evidence type="ECO:0000256" key="7">
    <source>
        <dbReference type="ARBA" id="ARBA00022723"/>
    </source>
</evidence>
<gene>
    <name evidence="17" type="ORF">PLEOSDRAFT_1097473</name>
</gene>
<reference evidence="18" key="1">
    <citation type="journal article" date="2014" name="Proc. Natl. Acad. Sci. U.S.A.">
        <title>Extensive sampling of basidiomycete genomes demonstrates inadequacy of the white-rot/brown-rot paradigm for wood decay fungi.</title>
        <authorList>
            <person name="Riley R."/>
            <person name="Salamov A.A."/>
            <person name="Brown D.W."/>
            <person name="Nagy L.G."/>
            <person name="Floudas D."/>
            <person name="Held B.W."/>
            <person name="Levasseur A."/>
            <person name="Lombard V."/>
            <person name="Morin E."/>
            <person name="Otillar R."/>
            <person name="Lindquist E.A."/>
            <person name="Sun H."/>
            <person name="LaButti K.M."/>
            <person name="Schmutz J."/>
            <person name="Jabbour D."/>
            <person name="Luo H."/>
            <person name="Baker S.E."/>
            <person name="Pisabarro A.G."/>
            <person name="Walton J.D."/>
            <person name="Blanchette R.A."/>
            <person name="Henrissat B."/>
            <person name="Martin F."/>
            <person name="Cullen D."/>
            <person name="Hibbett D.S."/>
            <person name="Grigoriev I.V."/>
        </authorList>
    </citation>
    <scope>NUCLEOTIDE SEQUENCE [LARGE SCALE GENOMIC DNA]</scope>
    <source>
        <strain evidence="18">PC15</strain>
    </source>
</reference>
<dbReference type="GO" id="GO:0042054">
    <property type="term" value="F:histone methyltransferase activity"/>
    <property type="evidence" value="ECO:0007669"/>
    <property type="project" value="TreeGrafter"/>
</dbReference>
<dbReference type="HOGENOM" id="CLU_017375_6_1_1"/>
<comment type="catalytic activity">
    <reaction evidence="10">
        <text>L-arginyl-[protein] + 2 S-adenosyl-L-methionine = N(omega),N(omega)-dimethyl-L-arginyl-[protein] + 2 S-adenosyl-L-homocysteine + 2 H(+)</text>
        <dbReference type="Rhea" id="RHEA:48096"/>
        <dbReference type="Rhea" id="RHEA-COMP:10532"/>
        <dbReference type="Rhea" id="RHEA-COMP:11991"/>
        <dbReference type="ChEBI" id="CHEBI:15378"/>
        <dbReference type="ChEBI" id="CHEBI:29965"/>
        <dbReference type="ChEBI" id="CHEBI:57856"/>
        <dbReference type="ChEBI" id="CHEBI:59789"/>
        <dbReference type="ChEBI" id="CHEBI:61897"/>
        <dbReference type="EC" id="2.1.1.319"/>
    </reaction>
    <physiologicalReaction direction="left-to-right" evidence="10">
        <dbReference type="Rhea" id="RHEA:48097"/>
    </physiologicalReaction>
</comment>
<accession>A0A067NMY6</accession>
<dbReference type="InterPro" id="IPR029063">
    <property type="entry name" value="SAM-dependent_MTases_sf"/>
</dbReference>
<feature type="region of interest" description="Disordered" evidence="13">
    <location>
        <begin position="1"/>
        <end position="37"/>
    </location>
</feature>
<dbReference type="GO" id="GO:0008270">
    <property type="term" value="F:zinc ion binding"/>
    <property type="evidence" value="ECO:0007669"/>
    <property type="project" value="UniProtKB-KW"/>
</dbReference>
<dbReference type="FunFam" id="3.40.50.150:FF:000003">
    <property type="entry name" value="Blast:Protein arginine N-methyltransferase 1"/>
    <property type="match status" value="1"/>
</dbReference>
<dbReference type="STRING" id="1137138.A0A067NMY6"/>
<dbReference type="PANTHER" id="PTHR11006:SF53">
    <property type="entry name" value="PROTEIN ARGININE N-METHYLTRANSFERASE 3"/>
    <property type="match status" value="1"/>
</dbReference>
<evidence type="ECO:0000256" key="10">
    <source>
        <dbReference type="ARBA" id="ARBA00047384"/>
    </source>
</evidence>
<dbReference type="EMBL" id="KL198010">
    <property type="protein sequence ID" value="KDQ25482.1"/>
    <property type="molecule type" value="Genomic_DNA"/>
</dbReference>
<feature type="domain" description="Protein arginine N-methyltransferase" evidence="16">
    <location>
        <begin position="486"/>
        <end position="546"/>
    </location>
</feature>
<dbReference type="SUPFAM" id="SSF57667">
    <property type="entry name" value="beta-beta-alpha zinc fingers"/>
    <property type="match status" value="1"/>
</dbReference>
<evidence type="ECO:0000256" key="9">
    <source>
        <dbReference type="ARBA" id="ARBA00022833"/>
    </source>
</evidence>
<dbReference type="AlphaFoldDB" id="A0A067NMY6"/>
<feature type="domain" description="Protein arginine N-methyltransferase 3-like C2H2 zinc finger" evidence="15">
    <location>
        <begin position="75"/>
        <end position="118"/>
    </location>
</feature>
<dbReference type="InterPro" id="IPR036236">
    <property type="entry name" value="Znf_C2H2_sf"/>
</dbReference>
<evidence type="ECO:0000256" key="1">
    <source>
        <dbReference type="ARBA" id="ARBA00004514"/>
    </source>
</evidence>
<feature type="region of interest" description="Disordered" evidence="13">
    <location>
        <begin position="173"/>
        <end position="192"/>
    </location>
</feature>
<dbReference type="PROSITE" id="PS51678">
    <property type="entry name" value="SAM_MT_PRMT"/>
    <property type="match status" value="1"/>
</dbReference>
<evidence type="ECO:0000256" key="4">
    <source>
        <dbReference type="ARBA" id="ARBA00022603"/>
    </source>
</evidence>
<proteinExistence type="predicted"/>
<dbReference type="Gene3D" id="2.70.160.11">
    <property type="entry name" value="Hnrnp arginine n-methyltransferase1"/>
    <property type="match status" value="1"/>
</dbReference>
<protein>
    <recommendedName>
        <fullName evidence="2">type I protein arginine methyltransferase</fullName>
        <ecNumber evidence="2">2.1.1.319</ecNumber>
    </recommendedName>
</protein>
<feature type="domain" description="Methyltransferase" evidence="14">
    <location>
        <begin position="233"/>
        <end position="330"/>
    </location>
</feature>
<dbReference type="SUPFAM" id="SSF53335">
    <property type="entry name" value="S-adenosyl-L-methionine-dependent methyltransferases"/>
    <property type="match status" value="1"/>
</dbReference>
<dbReference type="Pfam" id="PF21137">
    <property type="entry name" value="ANM3_C2H2_Zf"/>
    <property type="match status" value="1"/>
</dbReference>
<evidence type="ECO:0000256" key="12">
    <source>
        <dbReference type="PROSITE-ProRule" id="PRU01015"/>
    </source>
</evidence>
<dbReference type="InterPro" id="IPR025799">
    <property type="entry name" value="Arg_MeTrfase"/>
</dbReference>
<dbReference type="Pfam" id="PF22528">
    <property type="entry name" value="PRMT_C"/>
    <property type="match status" value="2"/>
</dbReference>
<keyword evidence="8" id="KW-0863">Zinc-finger</keyword>
<name>A0A067NMY6_PLEO1</name>
<evidence type="ECO:0000256" key="13">
    <source>
        <dbReference type="SAM" id="MobiDB-lite"/>
    </source>
</evidence>
<dbReference type="FunCoup" id="A0A067NMY6">
    <property type="interactions" value="167"/>
</dbReference>
<dbReference type="EC" id="2.1.1.319" evidence="2"/>
<dbReference type="PANTHER" id="PTHR11006">
    <property type="entry name" value="PROTEIN ARGININE N-METHYLTRANSFERASE"/>
    <property type="match status" value="1"/>
</dbReference>
<organism evidence="17 18">
    <name type="scientific">Pleurotus ostreatus (strain PC15)</name>
    <name type="common">Oyster mushroom</name>
    <dbReference type="NCBI Taxonomy" id="1137138"/>
    <lineage>
        <taxon>Eukaryota</taxon>
        <taxon>Fungi</taxon>
        <taxon>Dikarya</taxon>
        <taxon>Basidiomycota</taxon>
        <taxon>Agaricomycotina</taxon>
        <taxon>Agaricomycetes</taxon>
        <taxon>Agaricomycetidae</taxon>
        <taxon>Agaricales</taxon>
        <taxon>Pleurotineae</taxon>
        <taxon>Pleurotaceae</taxon>
        <taxon>Pleurotus</taxon>
    </lineage>
</organism>
<evidence type="ECO:0000256" key="6">
    <source>
        <dbReference type="ARBA" id="ARBA00022691"/>
    </source>
</evidence>
<evidence type="ECO:0000256" key="8">
    <source>
        <dbReference type="ARBA" id="ARBA00022771"/>
    </source>
</evidence>